<dbReference type="PATRIC" id="fig|1207063.3.peg.3543"/>
<dbReference type="EMBL" id="AMRL01000037">
    <property type="protein sequence ID" value="EKE68383.1"/>
    <property type="molecule type" value="Genomic_DNA"/>
</dbReference>
<dbReference type="STRING" id="1207063.P24_17645"/>
<keyword evidence="2" id="KW-0680">Restriction system</keyword>
<comment type="caution">
    <text evidence="6">The sequence shown here is derived from an EMBL/GenBank/DDBJ whole genome shotgun (WGS) entry which is preliminary data.</text>
</comment>
<feature type="domain" description="Type I restriction modification DNA specificity" evidence="5">
    <location>
        <begin position="377"/>
        <end position="553"/>
    </location>
</feature>
<dbReference type="AlphaFoldDB" id="K2IZR1"/>
<dbReference type="SUPFAM" id="SSF116734">
    <property type="entry name" value="DNA methylase specificity domain"/>
    <property type="match status" value="2"/>
</dbReference>
<evidence type="ECO:0000256" key="4">
    <source>
        <dbReference type="SAM" id="Coils"/>
    </source>
</evidence>
<dbReference type="CDD" id="cd17253">
    <property type="entry name" value="RMtype1_S_Eco933I-TRD2-CR2_like"/>
    <property type="match status" value="1"/>
</dbReference>
<evidence type="ECO:0000256" key="2">
    <source>
        <dbReference type="ARBA" id="ARBA00022747"/>
    </source>
</evidence>
<dbReference type="CDD" id="cd17264">
    <property type="entry name" value="RMtype1_S_Eco3763I-TRD2-CR2_like"/>
    <property type="match status" value="1"/>
</dbReference>
<feature type="domain" description="Type I restriction modification DNA specificity" evidence="5">
    <location>
        <begin position="116"/>
        <end position="261"/>
    </location>
</feature>
<organism evidence="6 7">
    <name type="scientific">Oceanibaculum indicum P24</name>
    <dbReference type="NCBI Taxonomy" id="1207063"/>
    <lineage>
        <taxon>Bacteria</taxon>
        <taxon>Pseudomonadati</taxon>
        <taxon>Pseudomonadota</taxon>
        <taxon>Alphaproteobacteria</taxon>
        <taxon>Rhodospirillales</taxon>
        <taxon>Oceanibaculaceae</taxon>
        <taxon>Oceanibaculum</taxon>
    </lineage>
</organism>
<keyword evidence="4" id="KW-0175">Coiled coil</keyword>
<keyword evidence="7" id="KW-1185">Reference proteome</keyword>
<dbReference type="InterPro" id="IPR000055">
    <property type="entry name" value="Restrct_endonuc_typeI_TRD"/>
</dbReference>
<evidence type="ECO:0000313" key="7">
    <source>
        <dbReference type="Proteomes" id="UP000006746"/>
    </source>
</evidence>
<reference evidence="6 7" key="1">
    <citation type="journal article" date="2012" name="J. Bacteriol.">
        <title>Genome Sequence of Oceanibaculum indicum Type Strain P24.</title>
        <authorList>
            <person name="Lai Q."/>
            <person name="Shao Z."/>
        </authorList>
    </citation>
    <scope>NUCLEOTIDE SEQUENCE [LARGE SCALE GENOMIC DNA]</scope>
    <source>
        <strain evidence="6 7">P24</strain>
    </source>
</reference>
<evidence type="ECO:0000256" key="3">
    <source>
        <dbReference type="ARBA" id="ARBA00023125"/>
    </source>
</evidence>
<evidence type="ECO:0000313" key="6">
    <source>
        <dbReference type="EMBL" id="EKE68383.1"/>
    </source>
</evidence>
<dbReference type="InterPro" id="IPR044946">
    <property type="entry name" value="Restrct_endonuc_typeI_TRD_sf"/>
</dbReference>
<dbReference type="REBASE" id="57409">
    <property type="entry name" value="S.OinP24ORF17650P"/>
</dbReference>
<name>K2IZR1_9PROT</name>
<evidence type="ECO:0000256" key="1">
    <source>
        <dbReference type="ARBA" id="ARBA00010923"/>
    </source>
</evidence>
<sequence>MKAERLLALYEKVAEAPDAIARLRRFVLDLAVRGKLVPQDPADEPADQLLEHASIVRKGRIQTGELREAKGIRTPSRTEWLFDIPQNWSWSVADQLWDFENGDRSSNYPSRDQLVDDGIPFVNAGHLVNGRISLEEMNFITAEKFASLGGGKLRQGDQVYCLRGSLGKHAVFDLDRDAAIASSLVILRPVISDCVPYLSLYFDSDIAQTMLRRFDNGSAQPNLSSANLRKYEVPLPPLAEQRRIVAKVEELMALLDQMEAARQQREATRDRLTAASLARLTAHDSDAEAFRTHARFALNALPALTARPDQIKSLRQTILDLAVRGKLVRQDPTDEPASELLKRISVSQKKAFAEEGLKKRKPVLRLKREELPFNIPDSWELPSFDDLFVIVSGVTKGSRVSTDTAVELPYLRVANVQRGHLDLTVVKRIIVRGPDQERYRLRAGDILMTEGGDWDKLGRAAMWSNEIENCIHQNHIFRVRPPSPETLPEWVVMYVNSKLGRRFFEEASKQTTNLASINMTQLRSCPLPLPPLAEQHRIVAKVDALMALCDRLEAVLDSADTTRARLLEVLIADALNPELMQEMEAAE</sequence>
<protein>
    <submittedName>
        <fullName evidence="6">Restriction modification system DNA specificity subunit</fullName>
    </submittedName>
</protein>
<dbReference type="PANTHER" id="PTHR43140:SF1">
    <property type="entry name" value="TYPE I RESTRICTION ENZYME ECOKI SPECIFICITY SUBUNIT"/>
    <property type="match status" value="1"/>
</dbReference>
<dbReference type="Proteomes" id="UP000006746">
    <property type="component" value="Unassembled WGS sequence"/>
</dbReference>
<dbReference type="Gene3D" id="3.90.220.20">
    <property type="entry name" value="DNA methylase specificity domains"/>
    <property type="match status" value="2"/>
</dbReference>
<evidence type="ECO:0000259" key="5">
    <source>
        <dbReference type="Pfam" id="PF01420"/>
    </source>
</evidence>
<dbReference type="GO" id="GO:0009307">
    <property type="term" value="P:DNA restriction-modification system"/>
    <property type="evidence" value="ECO:0007669"/>
    <property type="project" value="UniProtKB-KW"/>
</dbReference>
<gene>
    <name evidence="6" type="ORF">P24_17645</name>
</gene>
<dbReference type="Pfam" id="PF01420">
    <property type="entry name" value="Methylase_S"/>
    <property type="match status" value="2"/>
</dbReference>
<dbReference type="InterPro" id="IPR051212">
    <property type="entry name" value="Type-I_RE_S_subunit"/>
</dbReference>
<dbReference type="GO" id="GO:0003677">
    <property type="term" value="F:DNA binding"/>
    <property type="evidence" value="ECO:0007669"/>
    <property type="project" value="UniProtKB-KW"/>
</dbReference>
<proteinExistence type="inferred from homology"/>
<dbReference type="PANTHER" id="PTHR43140">
    <property type="entry name" value="TYPE-1 RESTRICTION ENZYME ECOKI SPECIFICITY PROTEIN"/>
    <property type="match status" value="1"/>
</dbReference>
<dbReference type="eggNOG" id="COG0732">
    <property type="taxonomic scope" value="Bacteria"/>
</dbReference>
<accession>K2IZR1</accession>
<comment type="similarity">
    <text evidence="1">Belongs to the type-I restriction system S methylase family.</text>
</comment>
<feature type="coiled-coil region" evidence="4">
    <location>
        <begin position="244"/>
        <end position="275"/>
    </location>
</feature>
<dbReference type="RefSeq" id="WP_008946129.1">
    <property type="nucleotide sequence ID" value="NZ_AMRL01000037.1"/>
</dbReference>
<keyword evidence="3" id="KW-0238">DNA-binding</keyword>